<reference evidence="3" key="1">
    <citation type="submission" date="2021-03" db="EMBL/GenBank/DDBJ databases">
        <authorList>
            <person name="Wang G."/>
        </authorList>
    </citation>
    <scope>NUCLEOTIDE SEQUENCE</scope>
    <source>
        <strain evidence="3">KCTC 12899</strain>
    </source>
</reference>
<dbReference type="NCBIfam" id="TIGR01643">
    <property type="entry name" value="YD_repeat_2x"/>
    <property type="match status" value="9"/>
</dbReference>
<dbReference type="InterPro" id="IPR006530">
    <property type="entry name" value="YD"/>
</dbReference>
<dbReference type="Pfam" id="PF25023">
    <property type="entry name" value="TEN_YD-shell"/>
    <property type="match status" value="2"/>
</dbReference>
<dbReference type="Pfam" id="PF20148">
    <property type="entry name" value="DUF6531"/>
    <property type="match status" value="1"/>
</dbReference>
<dbReference type="InterPro" id="IPR031325">
    <property type="entry name" value="RHS_repeat"/>
</dbReference>
<comment type="caution">
    <text evidence="3">The sequence shown here is derived from an EMBL/GenBank/DDBJ whole genome shotgun (WGS) entry which is preliminary data.</text>
</comment>
<dbReference type="InterPro" id="IPR050708">
    <property type="entry name" value="T6SS_VgrG/RHS"/>
</dbReference>
<dbReference type="InterPro" id="IPR022385">
    <property type="entry name" value="Rhs_assc_core"/>
</dbReference>
<dbReference type="InterPro" id="IPR045351">
    <property type="entry name" value="DUF6531"/>
</dbReference>
<keyword evidence="4" id="KW-1185">Reference proteome</keyword>
<dbReference type="RefSeq" id="WP_207860419.1">
    <property type="nucleotide sequence ID" value="NZ_JAFREP010000017.1"/>
</dbReference>
<organism evidence="3 4">
    <name type="scientific">Acanthopleuribacter pedis</name>
    <dbReference type="NCBI Taxonomy" id="442870"/>
    <lineage>
        <taxon>Bacteria</taxon>
        <taxon>Pseudomonadati</taxon>
        <taxon>Acidobacteriota</taxon>
        <taxon>Holophagae</taxon>
        <taxon>Acanthopleuribacterales</taxon>
        <taxon>Acanthopleuribacteraceae</taxon>
        <taxon>Acanthopleuribacter</taxon>
    </lineage>
</organism>
<evidence type="ECO:0000259" key="2">
    <source>
        <dbReference type="PROSITE" id="PS50042"/>
    </source>
</evidence>
<sequence length="1175" mass="133126">MSKEKKGRQAVGHPIDVASGVVFTTRNDFSYGGAVPLIWDRRYGTDTLEETPSYLGQGWSSSFQITLTRDLDGFSFHDRNGVTHTFDIDDDSFDHRETFRLVQPESRLELCRVNGFYQVLGYGPEDKPRLYYLFVPEDDNDEAVMPLACISNPSGWRLECHYDREGFPNRFVQGREKRTFRFVYTHAGGERRLAAVTTSYGGNEVSVARYEYDAAGRLVAAYDPTNCADRYAYNDAGLMIEDTPRGMGTFTFEYDEQQRCIYSVGADNYQKTRLEYADHARTTRVTNSHDQVTTFQYNDRGQVETRTAPSGAQHSWCFDEAGRLVAQIDPEGGQMTLGYDTLGRLTQVTDPLGGCYQVTYNTFHLPTQMTDAEGRVWTREYDQRGYLAASTDPNGARWTYTHDASGDLVKVVNAMGSVQKFQYDERGNNVAHSDWLGNWAKFQYDELQNMIAFTDPSGRTTRHAYDFEGRLLQTTRPDGMCERYDWDYAGRLKSVTNGRNHQVRFDYGVNGHLLAVTNASGNSRRFQWDSEPNRLLAVTNEMGETQSYLFDSDGWCVRETRFNGSVLAMERDKAGMCRAIINGEDERIELHRDAGGRLVQKVLPDGNKVEFEWSPSHHLTRAANAHTDVRWERDCFGQVLREHQGDHFVENQFNPLSDRISRKTSLGDWVKFGYDANSQITEVNLAGAAMHLYRDPLGREIERRLPGGGLLSTHYGDHGLVAGQKLLTPQPGQAPSMHRAFEYDPAGNPIRTQDARWGEVRREFDAENQPLIIHRNGQRVEQYQYDAGGNKQWVHQNRTRHYGPGGRIEADGNTRFHYDRAGRLCRREQIDAHGTPQTWTYHWDGQDRLIRIDAPDGRSHHYAYDPLGRRISKEGPAGKTRYVWDTTTVAHVIEERDGAEEVTSFLREEHTFSPLAVTHQGRRAYAVNEPIGLTREWVDGGGQVQWAGHFDTWGGLLQHEGSPDAEVQPARYQGQWLDEESGFAYNWFRYYMPDQGLYASEDPLGLNGNNHLYQYAHNPLTWMDPYGLAGGGPYNIDSNGVMTDPNTGNVVPLSSEKCSAILTTPQGHRSAFVSGWGDGVSNWSAGHATTHQSVRQHTRSGPMGNWCHAEMRALSYVMHNPGQFRGTTVTLQIRFPPCHQGGTGCEVSLTHLRQVLADNDIRLRVVPRNVHTACP</sequence>
<protein>
    <submittedName>
        <fullName evidence="3">RHS repeat protein</fullName>
    </submittedName>
</protein>
<dbReference type="NCBIfam" id="TIGR03696">
    <property type="entry name" value="Rhs_assc_core"/>
    <property type="match status" value="1"/>
</dbReference>
<dbReference type="PROSITE" id="PS50042">
    <property type="entry name" value="CNMP_BINDING_3"/>
    <property type="match status" value="1"/>
</dbReference>
<proteinExistence type="predicted"/>
<dbReference type="AlphaFoldDB" id="A0A8J7QB73"/>
<keyword evidence="1" id="KW-0677">Repeat</keyword>
<feature type="domain" description="Cyclic nucleotide-binding" evidence="2">
    <location>
        <begin position="864"/>
        <end position="927"/>
    </location>
</feature>
<evidence type="ECO:0000256" key="1">
    <source>
        <dbReference type="ARBA" id="ARBA00022737"/>
    </source>
</evidence>
<dbReference type="InterPro" id="IPR000595">
    <property type="entry name" value="cNMP-bd_dom"/>
</dbReference>
<dbReference type="EMBL" id="JAFREP010000017">
    <property type="protein sequence ID" value="MBO1320464.1"/>
    <property type="molecule type" value="Genomic_DNA"/>
</dbReference>
<evidence type="ECO:0000313" key="4">
    <source>
        <dbReference type="Proteomes" id="UP000664417"/>
    </source>
</evidence>
<dbReference type="PANTHER" id="PTHR32305">
    <property type="match status" value="1"/>
</dbReference>
<dbReference type="SUPFAM" id="SSF63829">
    <property type="entry name" value="Calcium-dependent phosphotriesterase"/>
    <property type="match status" value="1"/>
</dbReference>
<dbReference type="Gene3D" id="2.180.10.10">
    <property type="entry name" value="RHS repeat-associated core"/>
    <property type="match status" value="2"/>
</dbReference>
<gene>
    <name evidence="3" type="ORF">J3U88_18455</name>
</gene>
<evidence type="ECO:0000313" key="3">
    <source>
        <dbReference type="EMBL" id="MBO1320464.1"/>
    </source>
</evidence>
<dbReference type="PANTHER" id="PTHR32305:SF15">
    <property type="entry name" value="PROTEIN RHSA-RELATED"/>
    <property type="match status" value="1"/>
</dbReference>
<dbReference type="InterPro" id="IPR056823">
    <property type="entry name" value="TEN-like_YD-shell"/>
</dbReference>
<name>A0A8J7QB73_9BACT</name>
<accession>A0A8J7QB73</accession>
<dbReference type="Pfam" id="PF05593">
    <property type="entry name" value="RHS_repeat"/>
    <property type="match status" value="2"/>
</dbReference>
<dbReference type="Proteomes" id="UP000664417">
    <property type="component" value="Unassembled WGS sequence"/>
</dbReference>